<reference evidence="7 8" key="1">
    <citation type="submission" date="2019-03" db="EMBL/GenBank/DDBJ databases">
        <title>Genomic Encyclopedia of Type Strains, Phase IV (KMG-IV): sequencing the most valuable type-strain genomes for metagenomic binning, comparative biology and taxonomic classification.</title>
        <authorList>
            <person name="Goeker M."/>
        </authorList>
    </citation>
    <scope>NUCLEOTIDE SEQUENCE [LARGE SCALE GENOMIC DNA]</scope>
    <source>
        <strain evidence="7 8">DSM 45707</strain>
    </source>
</reference>
<evidence type="ECO:0000256" key="5">
    <source>
        <dbReference type="ARBA" id="ARBA00049117"/>
    </source>
</evidence>
<dbReference type="PANTHER" id="PTHR13748">
    <property type="entry name" value="COBW-RELATED"/>
    <property type="match status" value="1"/>
</dbReference>
<dbReference type="CDD" id="cd03112">
    <property type="entry name" value="CobW-like"/>
    <property type="match status" value="1"/>
</dbReference>
<dbReference type="Proteomes" id="UP000294937">
    <property type="component" value="Unassembled WGS sequence"/>
</dbReference>
<evidence type="ECO:0000256" key="3">
    <source>
        <dbReference type="ARBA" id="ARBA00023186"/>
    </source>
</evidence>
<dbReference type="GO" id="GO:0005737">
    <property type="term" value="C:cytoplasm"/>
    <property type="evidence" value="ECO:0007669"/>
    <property type="project" value="TreeGrafter"/>
</dbReference>
<dbReference type="InterPro" id="IPR051316">
    <property type="entry name" value="Zinc-reg_GTPase_activator"/>
</dbReference>
<dbReference type="InterPro" id="IPR027417">
    <property type="entry name" value="P-loop_NTPase"/>
</dbReference>
<dbReference type="InterPro" id="IPR011629">
    <property type="entry name" value="CobW-like_C"/>
</dbReference>
<dbReference type="GO" id="GO:0000166">
    <property type="term" value="F:nucleotide binding"/>
    <property type="evidence" value="ECO:0007669"/>
    <property type="project" value="UniProtKB-KW"/>
</dbReference>
<sequence>MGKHVDLYILSGFLGSGKTTLLQRILMEERQRQRKVAVLMNELGEISVDSTILPDGVPLKELLNGCICCTIQDQLTQQLVSLCQQHEPDVIYIEATGVAHPLEVLEACLTPLMIPYLRTCKTISTVDLLRWRDRGQHTIPVQRLMEDQIRYADWVVVNKIDQLPDKEFDWVEQQMKQQNEHAEFVFTNYAQFDLALLFDQPAQSASFQREQMEKRAHVHQHLHVRSFAYTWEQPIHRQAFEDWLRNSPDQLYRAKGYLRFQDEPQKTYLFQYSYGMPIFTEEYFRYPLTVVFIGEQLDEQVLKRELASL</sequence>
<evidence type="ECO:0000256" key="2">
    <source>
        <dbReference type="ARBA" id="ARBA00022801"/>
    </source>
</evidence>
<evidence type="ECO:0000256" key="1">
    <source>
        <dbReference type="ARBA" id="ARBA00022741"/>
    </source>
</evidence>
<dbReference type="InterPro" id="IPR003495">
    <property type="entry name" value="CobW/HypB/UreG_nucleotide-bd"/>
</dbReference>
<dbReference type="Pfam" id="PF02492">
    <property type="entry name" value="cobW"/>
    <property type="match status" value="1"/>
</dbReference>
<organism evidence="7 8">
    <name type="scientific">Hazenella coriacea</name>
    <dbReference type="NCBI Taxonomy" id="1179467"/>
    <lineage>
        <taxon>Bacteria</taxon>
        <taxon>Bacillati</taxon>
        <taxon>Bacillota</taxon>
        <taxon>Bacilli</taxon>
        <taxon>Bacillales</taxon>
        <taxon>Thermoactinomycetaceae</taxon>
        <taxon>Hazenella</taxon>
    </lineage>
</organism>
<evidence type="ECO:0000313" key="7">
    <source>
        <dbReference type="EMBL" id="TCS96577.1"/>
    </source>
</evidence>
<evidence type="ECO:0000259" key="6">
    <source>
        <dbReference type="SMART" id="SM00833"/>
    </source>
</evidence>
<dbReference type="PANTHER" id="PTHR13748:SF62">
    <property type="entry name" value="COBW DOMAIN-CONTAINING PROTEIN"/>
    <property type="match status" value="1"/>
</dbReference>
<accession>A0A4V6NZA9</accession>
<comment type="caution">
    <text evidence="7">The sequence shown here is derived from an EMBL/GenBank/DDBJ whole genome shotgun (WGS) entry which is preliminary data.</text>
</comment>
<dbReference type="SUPFAM" id="SSF52540">
    <property type="entry name" value="P-loop containing nucleoside triphosphate hydrolases"/>
    <property type="match status" value="1"/>
</dbReference>
<dbReference type="SMART" id="SM00833">
    <property type="entry name" value="CobW_C"/>
    <property type="match status" value="1"/>
</dbReference>
<keyword evidence="2" id="KW-0378">Hydrolase</keyword>
<comment type="catalytic activity">
    <reaction evidence="5">
        <text>GTP + H2O = GDP + phosphate + H(+)</text>
        <dbReference type="Rhea" id="RHEA:19669"/>
        <dbReference type="ChEBI" id="CHEBI:15377"/>
        <dbReference type="ChEBI" id="CHEBI:15378"/>
        <dbReference type="ChEBI" id="CHEBI:37565"/>
        <dbReference type="ChEBI" id="CHEBI:43474"/>
        <dbReference type="ChEBI" id="CHEBI:58189"/>
    </reaction>
    <physiologicalReaction direction="left-to-right" evidence="5">
        <dbReference type="Rhea" id="RHEA:19670"/>
    </physiologicalReaction>
</comment>
<keyword evidence="1" id="KW-0547">Nucleotide-binding</keyword>
<name>A0A4V6NZA9_9BACL</name>
<dbReference type="Pfam" id="PF07683">
    <property type="entry name" value="CobW_C"/>
    <property type="match status" value="1"/>
</dbReference>
<dbReference type="EMBL" id="SMAG01000001">
    <property type="protein sequence ID" value="TCS96577.1"/>
    <property type="molecule type" value="Genomic_DNA"/>
</dbReference>
<proteinExistence type="inferred from homology"/>
<dbReference type="AlphaFoldDB" id="A0A4V6NZA9"/>
<dbReference type="InterPro" id="IPR036627">
    <property type="entry name" value="CobW-likC_sf"/>
</dbReference>
<feature type="domain" description="CobW C-terminal" evidence="6">
    <location>
        <begin position="224"/>
        <end position="309"/>
    </location>
</feature>
<protein>
    <submittedName>
        <fullName evidence="7">G3E family GTPase</fullName>
    </submittedName>
</protein>
<dbReference type="Gene3D" id="3.30.1220.10">
    <property type="entry name" value="CobW-like, C-terminal domain"/>
    <property type="match status" value="1"/>
</dbReference>
<dbReference type="GO" id="GO:0016787">
    <property type="term" value="F:hydrolase activity"/>
    <property type="evidence" value="ECO:0007669"/>
    <property type="project" value="UniProtKB-KW"/>
</dbReference>
<comment type="similarity">
    <text evidence="4">Belongs to the SIMIBI class G3E GTPase family. ZNG1 subfamily.</text>
</comment>
<evidence type="ECO:0000256" key="4">
    <source>
        <dbReference type="ARBA" id="ARBA00034320"/>
    </source>
</evidence>
<keyword evidence="3" id="KW-0143">Chaperone</keyword>
<gene>
    <name evidence="7" type="ORF">EDD58_101212</name>
</gene>
<keyword evidence="8" id="KW-1185">Reference proteome</keyword>
<dbReference type="Gene3D" id="3.40.50.300">
    <property type="entry name" value="P-loop containing nucleotide triphosphate hydrolases"/>
    <property type="match status" value="1"/>
</dbReference>
<evidence type="ECO:0000313" key="8">
    <source>
        <dbReference type="Proteomes" id="UP000294937"/>
    </source>
</evidence>